<dbReference type="InterPro" id="IPR016136">
    <property type="entry name" value="DNA_helicase_N/primase_C"/>
</dbReference>
<protein>
    <submittedName>
        <fullName evidence="4">DnaB-like helicase N terminal domain</fullName>
    </submittedName>
</protein>
<dbReference type="GO" id="GO:0003677">
    <property type="term" value="F:DNA binding"/>
    <property type="evidence" value="ECO:0007669"/>
    <property type="project" value="UniProtKB-KW"/>
</dbReference>
<dbReference type="RefSeq" id="WP_052681021.1">
    <property type="nucleotide sequence ID" value="NZ_JYFN01000011.1"/>
</dbReference>
<proteinExistence type="predicted"/>
<dbReference type="OrthoDB" id="9763644at2"/>
<dbReference type="Gene3D" id="1.10.860.10">
    <property type="entry name" value="DNAb Helicase, Chain A"/>
    <property type="match status" value="1"/>
</dbReference>
<keyword evidence="4" id="KW-0378">Hydrolase</keyword>
<organism evidence="4 5">
    <name type="scientific">Frankia torreyi</name>
    <dbReference type="NCBI Taxonomy" id="1856"/>
    <lineage>
        <taxon>Bacteria</taxon>
        <taxon>Bacillati</taxon>
        <taxon>Actinomycetota</taxon>
        <taxon>Actinomycetes</taxon>
        <taxon>Frankiales</taxon>
        <taxon>Frankiaceae</taxon>
        <taxon>Frankia</taxon>
    </lineage>
</organism>
<gene>
    <name evidence="4" type="ORF">FF36_01875</name>
</gene>
<reference evidence="4 5" key="2">
    <citation type="journal article" date="2016" name="Genome Announc.">
        <title>Permanent Draft Genome Sequences for Two Variants of Frankia sp. Strain CpI1, the First Frankia Strain Isolated from Root Nodules of Comptonia peregrina.</title>
        <authorList>
            <person name="Oshone R."/>
            <person name="Hurst S.G.IV."/>
            <person name="Abebe-Akele F."/>
            <person name="Simpson S."/>
            <person name="Morris K."/>
            <person name="Thomas W.K."/>
            <person name="Tisa L.S."/>
        </authorList>
    </citation>
    <scope>NUCLEOTIDE SEQUENCE [LARGE SCALE GENOMIC DNA]</scope>
    <source>
        <strain evidence="5">CpI1-S</strain>
    </source>
</reference>
<dbReference type="SUPFAM" id="SSF48024">
    <property type="entry name" value="N-terminal domain of DnaB helicase"/>
    <property type="match status" value="1"/>
</dbReference>
<dbReference type="GO" id="GO:0005524">
    <property type="term" value="F:ATP binding"/>
    <property type="evidence" value="ECO:0007669"/>
    <property type="project" value="InterPro"/>
</dbReference>
<evidence type="ECO:0000256" key="1">
    <source>
        <dbReference type="ARBA" id="ARBA00022705"/>
    </source>
</evidence>
<keyword evidence="5" id="KW-1185">Reference proteome</keyword>
<keyword evidence="4" id="KW-0547">Nucleotide-binding</keyword>
<dbReference type="GO" id="GO:0003678">
    <property type="term" value="F:DNA helicase activity"/>
    <property type="evidence" value="ECO:0007669"/>
    <property type="project" value="InterPro"/>
</dbReference>
<evidence type="ECO:0000256" key="2">
    <source>
        <dbReference type="ARBA" id="ARBA00023125"/>
    </source>
</evidence>
<reference evidence="5" key="1">
    <citation type="submission" date="2015-02" db="EMBL/GenBank/DDBJ databases">
        <title>Draft Genome of Frankia sp. CpI1-S.</title>
        <authorList>
            <person name="Oshone R.T."/>
            <person name="Ngom M."/>
            <person name="Ghodhbane-Gtari F."/>
            <person name="Gtari M."/>
            <person name="Morris K."/>
            <person name="Thomas K."/>
            <person name="Sen A."/>
            <person name="Tisa L.S."/>
        </authorList>
    </citation>
    <scope>NUCLEOTIDE SEQUENCE [LARGE SCALE GENOMIC DNA]</scope>
    <source>
        <strain evidence="5">CpI1-S</strain>
    </source>
</reference>
<dbReference type="PATRIC" id="fig|1502723.3.peg.603"/>
<dbReference type="GO" id="GO:0006260">
    <property type="term" value="P:DNA replication"/>
    <property type="evidence" value="ECO:0007669"/>
    <property type="project" value="UniProtKB-KW"/>
</dbReference>
<comment type="caution">
    <text evidence="4">The sequence shown here is derived from an EMBL/GenBank/DDBJ whole genome shotgun (WGS) entry which is preliminary data.</text>
</comment>
<keyword evidence="2" id="KW-0238">DNA-binding</keyword>
<name>A0A0D8BHY6_9ACTN</name>
<evidence type="ECO:0000313" key="5">
    <source>
        <dbReference type="Proteomes" id="UP000032545"/>
    </source>
</evidence>
<dbReference type="InterPro" id="IPR036185">
    <property type="entry name" value="DNA_heli_DnaB-like_N_sf"/>
</dbReference>
<sequence length="584" mass="63249">MTVSPIRADVGDDLILAERVVVGAMMSGDLETAVDLAATLTAEDFHRSAHGLAFRVSCDLRSDGLLTDPLPVWTEMLRRSEVETSSAAYGMQVVYLVECVEVAATVGNVGWYARQVADAADRRRTRETFLSALGYLDSPDADVAEVIGWTTTELSRTVARGLAGPAAVDDESFWFARPCLAHVREFARARMASPWAVLGVALVRVLSQVPPEYVLPATIGSHASLNLFLAVVAPSGGGKGAAMGAARDACDVGDVNVWPVGTGEGLVKTFVHYDKDAEDIVQDETSAVIEIHEVDQLGAVKGRTGATILSVLRSGWVGEEVGFNNADATRRLKVAPHAYRLGLVVGVQPGRADVLLNEAEAAGGTPQRFVWLPGTDPAMPDEMPAEPKPWEWDLPGWPDDVEFHPGRLRVLDVCAEAIVTIREAHRRRQRGDAEALDGHALLCRLKVAAALGLLDGHARVTAEDWRLAGTLMDISDRTRQSVVDTLRRAAAERNRARAEADAERAVIVADRTDGAQTKKACAAIMRCLHRADGWVSQSDLRSAARRYRDYLDDAVGRLAEAGQIEIETVVYQGQQGRKYRRVPT</sequence>
<keyword evidence="4" id="KW-0067">ATP-binding</keyword>
<dbReference type="Pfam" id="PF00772">
    <property type="entry name" value="DnaB"/>
    <property type="match status" value="1"/>
</dbReference>
<keyword evidence="4" id="KW-0347">Helicase</keyword>
<dbReference type="EMBL" id="JYFN01000011">
    <property type="protein sequence ID" value="KJE23690.1"/>
    <property type="molecule type" value="Genomic_DNA"/>
</dbReference>
<dbReference type="Proteomes" id="UP000032545">
    <property type="component" value="Unassembled WGS sequence"/>
</dbReference>
<evidence type="ECO:0000259" key="3">
    <source>
        <dbReference type="Pfam" id="PF00772"/>
    </source>
</evidence>
<dbReference type="AlphaFoldDB" id="A0A0D8BHY6"/>
<feature type="domain" description="DNA helicase DnaB-like N-terminal" evidence="3">
    <location>
        <begin position="16"/>
        <end position="118"/>
    </location>
</feature>
<evidence type="ECO:0000313" key="4">
    <source>
        <dbReference type="EMBL" id="KJE23690.1"/>
    </source>
</evidence>
<accession>A0A0D8BHY6</accession>
<keyword evidence="1" id="KW-0235">DNA replication</keyword>
<dbReference type="InterPro" id="IPR007693">
    <property type="entry name" value="DNA_helicase_DnaB-like_N"/>
</dbReference>